<dbReference type="HOGENOM" id="CLU_007609_3_0_1"/>
<dbReference type="GO" id="GO:0010992">
    <property type="term" value="P:ubiquitin recycling"/>
    <property type="evidence" value="ECO:0007669"/>
    <property type="project" value="TreeGrafter"/>
</dbReference>
<feature type="repeat" description="WD" evidence="4">
    <location>
        <begin position="314"/>
        <end position="353"/>
    </location>
</feature>
<evidence type="ECO:0000313" key="5">
    <source>
        <dbReference type="EMBL" id="EIJ89283.1"/>
    </source>
</evidence>
<dbReference type="GO" id="GO:0005737">
    <property type="term" value="C:cytoplasm"/>
    <property type="evidence" value="ECO:0007669"/>
    <property type="project" value="TreeGrafter"/>
</dbReference>
<feature type="repeat" description="WD" evidence="4">
    <location>
        <begin position="191"/>
        <end position="230"/>
    </location>
</feature>
<dbReference type="GO" id="GO:0043130">
    <property type="term" value="F:ubiquitin binding"/>
    <property type="evidence" value="ECO:0007669"/>
    <property type="project" value="TreeGrafter"/>
</dbReference>
<organism evidence="5 6">
    <name type="scientific">Nematocida parisii (strain ERTm3)</name>
    <name type="common">Nematode killer fungus</name>
    <dbReference type="NCBI Taxonomy" id="935791"/>
    <lineage>
        <taxon>Eukaryota</taxon>
        <taxon>Fungi</taxon>
        <taxon>Fungi incertae sedis</taxon>
        <taxon>Microsporidia</taxon>
        <taxon>Nematocida</taxon>
    </lineage>
</organism>
<name>I3EJ86_NEMP3</name>
<dbReference type="SUPFAM" id="SSF50978">
    <property type="entry name" value="WD40 repeat-like"/>
    <property type="match status" value="1"/>
</dbReference>
<sequence>MITLTSTELNYLVYRYLIEEGYVHSAYVFGHETMIEDNPSVPQLQRDALKNYVIKGVEMEYVEKHSNMATGIRKCTSKYSISTPHMCIEQEIEIHPIYLDSQESDVSLCAWAENGEMVTGSQNCLLRLWNLPNVKKEWRVGINQNNAHGITGVAIESDSPFGDSTRATTVVGATHSGELFVTKNEKEWKALHGHRGPIVAVSLKGDELLTGGWDGLCKKWTIENNSLVDVKTWPLHKGAIMDILSLDPGIITCSADGTLSCINKYPSDGQVTKLSGHDGEINSIVEMDGRIISCSDDTKLKIWQFNKKEPLNVLNGHTQEVYSVSVAKNIFASGSFDATIGIWSPERSEALNFLIGHEKPIYTVDFSKDQTLLASGGLDPVAKLWDIRSNELVKEFDIGAAIYQIKFSPTNNSLLVCSSDPRPIILDIRK</sequence>
<evidence type="ECO:0000256" key="1">
    <source>
        <dbReference type="ARBA" id="ARBA00022490"/>
    </source>
</evidence>
<dbReference type="InterPro" id="IPR006594">
    <property type="entry name" value="LisH"/>
</dbReference>
<gene>
    <name evidence="5" type="ORF">NEQG_00053</name>
</gene>
<dbReference type="PROSITE" id="PS00678">
    <property type="entry name" value="WD_REPEATS_1"/>
    <property type="match status" value="1"/>
</dbReference>
<accession>I3EJ86</accession>
<dbReference type="PANTHER" id="PTHR19849">
    <property type="entry name" value="PHOSPHOLIPASE A-2-ACTIVATING PROTEIN"/>
    <property type="match status" value="1"/>
</dbReference>
<dbReference type="Pfam" id="PF08513">
    <property type="entry name" value="LisH"/>
    <property type="match status" value="1"/>
</dbReference>
<dbReference type="PROSITE" id="PS50082">
    <property type="entry name" value="WD_REPEATS_2"/>
    <property type="match status" value="4"/>
</dbReference>
<dbReference type="InterPro" id="IPR036322">
    <property type="entry name" value="WD40_repeat_dom_sf"/>
</dbReference>
<dbReference type="InParanoid" id="I3EJ86"/>
<reference evidence="5" key="1">
    <citation type="submission" date="2011-01" db="EMBL/GenBank/DDBJ databases">
        <title>The Genome Sequence of Nematocida parisii strain ERTm3.</title>
        <authorList>
            <consortium name="The Broad Institute Genome Sequencing Platform"/>
            <consortium name="The Broad Institute Genome Sequencing Center for Infectious Disease"/>
            <person name="Cuomo C."/>
            <person name="Troemel E."/>
            <person name="Young S.K."/>
            <person name="Zeng Q."/>
            <person name="Gargeya S."/>
            <person name="Fitzgerald M."/>
            <person name="Haas B."/>
            <person name="Abouelleil A."/>
            <person name="Alvarado L."/>
            <person name="Arachchi H.M."/>
            <person name="Berlin A."/>
            <person name="Chapman S.B."/>
            <person name="Gearin G."/>
            <person name="Goldberg J."/>
            <person name="Griggs A."/>
            <person name="Gujja S."/>
            <person name="Hansen M."/>
            <person name="Heiman D."/>
            <person name="Howarth C."/>
            <person name="Larimer J."/>
            <person name="Lui A."/>
            <person name="MacDonald P.J.P."/>
            <person name="McCowen C."/>
            <person name="Montmayeur A."/>
            <person name="Murphy C."/>
            <person name="Neiman D."/>
            <person name="Pearson M."/>
            <person name="Priest M."/>
            <person name="Roberts A."/>
            <person name="Saif S."/>
            <person name="Shea T."/>
            <person name="Sisk P."/>
            <person name="Stolte C."/>
            <person name="Sykes S."/>
            <person name="Wortman J."/>
            <person name="Nusbaum C."/>
            <person name="Birren B."/>
        </authorList>
    </citation>
    <scope>NUCLEOTIDE SEQUENCE</scope>
    <source>
        <strain evidence="5">ERTm3</strain>
    </source>
</reference>
<dbReference type="PROSITE" id="PS50294">
    <property type="entry name" value="WD_REPEATS_REGION"/>
    <property type="match status" value="2"/>
</dbReference>
<keyword evidence="2 4" id="KW-0853">WD repeat</keyword>
<dbReference type="OMA" id="GENQPIK"/>
<dbReference type="Pfam" id="PF00400">
    <property type="entry name" value="WD40"/>
    <property type="match status" value="5"/>
</dbReference>
<dbReference type="SMART" id="SM00320">
    <property type="entry name" value="WD40"/>
    <property type="match status" value="7"/>
</dbReference>
<dbReference type="GO" id="GO:0005634">
    <property type="term" value="C:nucleus"/>
    <property type="evidence" value="ECO:0007669"/>
    <property type="project" value="TreeGrafter"/>
</dbReference>
<dbReference type="SMART" id="SM00667">
    <property type="entry name" value="LisH"/>
    <property type="match status" value="1"/>
</dbReference>
<evidence type="ECO:0000256" key="2">
    <source>
        <dbReference type="ARBA" id="ARBA00022574"/>
    </source>
</evidence>
<feature type="repeat" description="WD" evidence="4">
    <location>
        <begin position="274"/>
        <end position="313"/>
    </location>
</feature>
<dbReference type="Gene3D" id="2.130.10.10">
    <property type="entry name" value="YVTN repeat-like/Quinoprotein amine dehydrogenase"/>
    <property type="match status" value="1"/>
</dbReference>
<dbReference type="GO" id="GO:0043161">
    <property type="term" value="P:proteasome-mediated ubiquitin-dependent protein catabolic process"/>
    <property type="evidence" value="ECO:0007669"/>
    <property type="project" value="TreeGrafter"/>
</dbReference>
<evidence type="ECO:0000256" key="4">
    <source>
        <dbReference type="PROSITE-ProRule" id="PRU00221"/>
    </source>
</evidence>
<dbReference type="Gene3D" id="1.20.960.30">
    <property type="match status" value="1"/>
</dbReference>
<evidence type="ECO:0000256" key="3">
    <source>
        <dbReference type="ARBA" id="ARBA00022737"/>
    </source>
</evidence>
<dbReference type="OrthoDB" id="1367865at2759"/>
<dbReference type="VEuPathDB" id="MicrosporidiaDB:NEQG_00053"/>
<dbReference type="PRINTS" id="PR00320">
    <property type="entry name" value="GPROTEINBRPT"/>
</dbReference>
<dbReference type="STRING" id="935791.I3EJ86"/>
<dbReference type="InterPro" id="IPR015943">
    <property type="entry name" value="WD40/YVTN_repeat-like_dom_sf"/>
</dbReference>
<keyword evidence="3" id="KW-0677">Repeat</keyword>
<dbReference type="InterPro" id="IPR001680">
    <property type="entry name" value="WD40_rpt"/>
</dbReference>
<keyword evidence="6" id="KW-1185">Reference proteome</keyword>
<dbReference type="InterPro" id="IPR019775">
    <property type="entry name" value="WD40_repeat_CS"/>
</dbReference>
<dbReference type="Proteomes" id="UP000002872">
    <property type="component" value="Unassembled WGS sequence"/>
</dbReference>
<proteinExistence type="predicted"/>
<dbReference type="AlphaFoldDB" id="I3EJ86"/>
<dbReference type="EMBL" id="GL870876">
    <property type="protein sequence ID" value="EIJ89283.1"/>
    <property type="molecule type" value="Genomic_DNA"/>
</dbReference>
<dbReference type="PANTHER" id="PTHR19849:SF0">
    <property type="entry name" value="PHOSPHOLIPASE A-2-ACTIVATING PROTEIN"/>
    <property type="match status" value="1"/>
</dbReference>
<evidence type="ECO:0000313" key="6">
    <source>
        <dbReference type="Proteomes" id="UP000002872"/>
    </source>
</evidence>
<protein>
    <submittedName>
        <fullName evidence="5">Uncharacterized protein</fullName>
    </submittedName>
</protein>
<keyword evidence="1" id="KW-0963">Cytoplasm</keyword>
<dbReference type="PROSITE" id="PS50896">
    <property type="entry name" value="LISH"/>
    <property type="match status" value="1"/>
</dbReference>
<dbReference type="InterPro" id="IPR020472">
    <property type="entry name" value="WD40_PAC1"/>
</dbReference>
<feature type="repeat" description="WD" evidence="4">
    <location>
        <begin position="354"/>
        <end position="395"/>
    </location>
</feature>